<feature type="compositionally biased region" description="Polar residues" evidence="1">
    <location>
        <begin position="2626"/>
        <end position="2650"/>
    </location>
</feature>
<feature type="region of interest" description="Disordered" evidence="1">
    <location>
        <begin position="969"/>
        <end position="1029"/>
    </location>
</feature>
<feature type="region of interest" description="Disordered" evidence="1">
    <location>
        <begin position="1871"/>
        <end position="1914"/>
    </location>
</feature>
<feature type="compositionally biased region" description="Polar residues" evidence="1">
    <location>
        <begin position="1767"/>
        <end position="1776"/>
    </location>
</feature>
<feature type="compositionally biased region" description="Polar residues" evidence="1">
    <location>
        <begin position="1010"/>
        <end position="1029"/>
    </location>
</feature>
<feature type="compositionally biased region" description="Basic and acidic residues" evidence="1">
    <location>
        <begin position="1734"/>
        <end position="1747"/>
    </location>
</feature>
<feature type="compositionally biased region" description="Polar residues" evidence="1">
    <location>
        <begin position="2135"/>
        <end position="2144"/>
    </location>
</feature>
<feature type="non-terminal residue" evidence="2">
    <location>
        <position position="3900"/>
    </location>
</feature>
<feature type="compositionally biased region" description="Low complexity" evidence="1">
    <location>
        <begin position="1071"/>
        <end position="1088"/>
    </location>
</feature>
<feature type="compositionally biased region" description="Polar residues" evidence="1">
    <location>
        <begin position="1898"/>
        <end position="1912"/>
    </location>
</feature>
<feature type="compositionally biased region" description="Acidic residues" evidence="1">
    <location>
        <begin position="1690"/>
        <end position="1701"/>
    </location>
</feature>
<feature type="region of interest" description="Disordered" evidence="1">
    <location>
        <begin position="361"/>
        <end position="399"/>
    </location>
</feature>
<feature type="compositionally biased region" description="Polar residues" evidence="1">
    <location>
        <begin position="2013"/>
        <end position="2022"/>
    </location>
</feature>
<feature type="region of interest" description="Disordered" evidence="1">
    <location>
        <begin position="929"/>
        <end position="957"/>
    </location>
</feature>
<feature type="region of interest" description="Disordered" evidence="1">
    <location>
        <begin position="1939"/>
        <end position="1979"/>
    </location>
</feature>
<feature type="compositionally biased region" description="Low complexity" evidence="1">
    <location>
        <begin position="1195"/>
        <end position="1216"/>
    </location>
</feature>
<evidence type="ECO:0000256" key="1">
    <source>
        <dbReference type="SAM" id="MobiDB-lite"/>
    </source>
</evidence>
<feature type="region of interest" description="Disordered" evidence="1">
    <location>
        <begin position="1193"/>
        <end position="1225"/>
    </location>
</feature>
<accession>A0A816N7J9</accession>
<feature type="compositionally biased region" description="Polar residues" evidence="1">
    <location>
        <begin position="477"/>
        <end position="500"/>
    </location>
</feature>
<feature type="region of interest" description="Disordered" evidence="1">
    <location>
        <begin position="2606"/>
        <end position="2665"/>
    </location>
</feature>
<feature type="compositionally biased region" description="Polar residues" evidence="1">
    <location>
        <begin position="2117"/>
        <end position="2126"/>
    </location>
</feature>
<feature type="region of interest" description="Disordered" evidence="1">
    <location>
        <begin position="2789"/>
        <end position="2809"/>
    </location>
</feature>
<feature type="compositionally biased region" description="Polar residues" evidence="1">
    <location>
        <begin position="1634"/>
        <end position="1666"/>
    </location>
</feature>
<feature type="compositionally biased region" description="Basic and acidic residues" evidence="1">
    <location>
        <begin position="1996"/>
        <end position="2012"/>
    </location>
</feature>
<feature type="region of interest" description="Disordered" evidence="1">
    <location>
        <begin position="1"/>
        <end position="44"/>
    </location>
</feature>
<feature type="region of interest" description="Disordered" evidence="1">
    <location>
        <begin position="1996"/>
        <end position="2022"/>
    </location>
</feature>
<feature type="region of interest" description="Disordered" evidence="1">
    <location>
        <begin position="2108"/>
        <end position="2158"/>
    </location>
</feature>
<feature type="compositionally biased region" description="Low complexity" evidence="1">
    <location>
        <begin position="530"/>
        <end position="541"/>
    </location>
</feature>
<feature type="compositionally biased region" description="Basic residues" evidence="1">
    <location>
        <begin position="224"/>
        <end position="236"/>
    </location>
</feature>
<feature type="compositionally biased region" description="Polar residues" evidence="1">
    <location>
        <begin position="2606"/>
        <end position="2615"/>
    </location>
</feature>
<sequence>MADPSETSAGNINNNSNFATAIQPTRKLGGRGTPRRKTRRLNNNNNHAALVAARTLETKLKPFRAQYQLYDQQELCDITILYDDGHVDVQKQVRVHSTRPMTLHEIDSSETGVQTYNINDLDSESCEYLFGNLDSLNAKLYPESIPSATQAITTANASNYLTGLQQRQFYSQPSHHYLNYTPYQYYPYGYNSYDSYTSNIRQIYGDVNEKSEEEENEPNPVSTKSKRRRRRHKHQQKTSEQLSLTPPPPATTTREDEMIIDKPIEHLEKENITTEKVTKSKRRRIRKSKKSFRISSETGVKIETSINNEQPELNNEVILSLSSSPLPPIQFTEQDSLHVESMKQPLLISTECVKHANRNTSTEHVTNVLNKRKKRGKRKEKEELQPRNSSRTTTDISYDDWTSNISENTNIVDIPRNNDIPIKTSLPIVNTEIISNVSKNQNPSAIIISEHENKPFNQNVSVQKNRNRNKFNDQQKIKLSNSQKQSLSGHSENVNTPRTSDINKRSFSNKKSDMNDVRSTTESSLNKVCNQSSSNNATSTTIKDNSERSQSTTTPADIVISDDLSTKDSHASINIRKGEHCHATSRSSLSEADNVTKNLTIIHKKQSDTDLAEGTHHKRSHLLHVENINKPIGSHLNPDAPDFKPSDTSSTYHSDLIPRHSQRRATHVDSHRIRHPRTRYYSDTYHYPESSSSIDTSTIRPLLSIVPQYIPYDPQSWNAITPLPSSENVWRPHAYNDVSNTASSYCSRPPCQNYSPLMQQQQQSLSDVNHFHNHHQNKHARKRTCTFSGGTFVHTNQAKPIGRQRSLSGPETALQSSVLLSSSWHLDGIHSLTRIMVDILRNINQVSDDQKQKYASMSSTNTVVHSLTQNKYQQPSSHSDKFCLENDEKSQKSVEAENDLVDYDMSTNALPLLPLLADGVTAMLGENETLSTNREDNQQKQISSSMSNDTNEKSIVNTSSTCYDITDAKESIKPMSNTLPEPSNEEQEKEKSSNQTRYMVKNVEDENQHKQNQTNTTFALSSSSSEPRRNTTTSLFMINRQQTHVPESRIPIVNDTTSMSAVTTHDITTTSIENGTNKNNNINSSSSTSKRDEQCVDATLSVDERAVMATANVDDGSENQRDGEKGEREKRDDSNRRTPASTMAKKQEKTEERERAKQANKYIDSVTSFTSEQHSCPSVVRLSVDDSMANRVSASSFNKNNNRQNISSSNNRSSRSTLTTHTYASTNTVNTEPIYTTTPITGDPRTLHSYYVSSQTYRPPSTSPTNSLTRHHREYEPSYPSISRYRTPSSTSPYRKAHYLDDSDEEIINEEILEITDMNHYPTLMERWGDDTKPVVREDGELKFEDFVEFEETEPTVVEEIFYELVYSGDNLKTCRQIHRSRSESRNFRKIKKRRTRRKRQTLDGTSTLTSQPSSRDTSGTRSPYKNDNLISPERSTTPIQSTLSASWQSTGFLAVDKSSLDISIRNRSDDQNYVNYVRVNESDPVRSHTQVQQVPQTRITTGYHYPSIPIDTKPIAERNLYTSERDSTRRDDNLNDTDLFRSQPQVSHTRVTTGYHYPSIPIDTKVIAETNLYTNEHDSTRLDNNLNDTGDFVPIISEERGVTKINITPTNNEYRTSDLLSRSQADVNQTTYEISSSDGLLTSTRTTDNIEQSRTTINDQTSAQREINDRELDYSQDREKQINKTIMPTDDELEKDDEEPSSTTEQTIREISGRDTDEDASFSENEQIPSESFKSDEKQKTIEDSHPSLLSSSATNEKQDDHEIQPTITQSSINELESKSKSTHSIVEPPETIIHRENIQRIQTTDIASPGISIETTKTFLENIDTQPIEISVSKDEKISSSSSKGKTSDSIDESNQDLRSFMNTLTTHLMPGLPTSFDDETEDEHSFVSETKSSEEPVTQDEQVLNSTPRKSIEDAKDIFDQSFEEFSLEKNDEIKAEIDGQQDNSEPSSSLIPTMETKTSTFEQSDLDNRSSTTHEAITLSKDSLVNVVEQMKSQDEQHLDQDEPDRFSSDSSATTTEISATQLQTKQIFIHDTEDVTQKQPLTVNDVAQVTNETNYFQSPLEKEKIITDTQEFIEPITQHDTLHSIESTIESNQYVIKLDEVPQQLQQQQQQPVSSTLSGTDETIKKPTSNDDQSSVEFQSKQEADEQKPFDSSVDIVRQMGPAPQIIRLPSTDNKTETTHILQHEIEKPLVDSHVDIVSTSESIPSELVTTKEDQPEYISYETMTESIREIITAITIPSEQTSDITTRQQQQDEHVPEVQTTSSTSLDLPATETTCHKTVEDHVNEQLTTNTLTTTSKITEQTASADYQLAVGDLEKTGETERPSLDVLTEATREIITTKASTTTIDQPSVIIKTDAVESVDFVPSTSTTIEKINKVTIPLDENEISFEIPTITTTTEQNTFVDKYEEKPLIENLASIIHEIPTKLISTFTTHEDLSTAQQDQEQDVLETVKESVQQHETPKFDQPQIQEIIQTVTDEFQPETRIEKPEIGAANLITPDNVQQASDSQIKAETSSENIDLDEPTRTTFTIAAETTNEQPETTSLSSLNSAETVPEPLVMPLAADLPIVGPTVTPKIEEKQATPKTLIDSFGRITGAFARSLSGTAQNTEGKTIEKTDINLEAQQPLSTSSLIESVGSTTSDTQQESSRDDNLPQDSSKVSSEVGSEILVSPILFTVPTADHKLDPTIETELTVPQPSIDSLTQIIAQLTTIESAERKTYVEQTTYPYIKEETTIESSPASTEDVTNQDELEHVKSTTVIEAPSSDILAELNKQLDNLQISIKRTQSEETQEQENEIQNRQAEPVQMQPLTETAPDIHATPAATCQQGVPETAQETPQTEYILETPSLSSVTDTTKQVEIESPKDVTTTHEEKTESLDVKEDQLQQPITTSSNTKIIEEITKPDQQPILSETTSQVAVPQIIERSLISQTTTDQHILERTIEIPSTQETITTREVTTIHGDTVEPTTATEEVVQQPLLVSADTEIVEDSKKEAHQPVVVELKTELADRVSADALSDAVPEIIAAPVINDIPTDEHILERPIEVPPTEEQIATTQVTLTQEETVEPVAVTEEVLHQPLIKAEVSQQPLITEEVLQQPLVTPSHLETVEDSKKEDHQPVVLEPTTELADRVSTDALTDAVRETTATPVASDIPTDEHVIERAVEVPLKEETITTTELTTTQEERLQPVAVTEEVLHQALVTAADTEIADDSKKEEHQPVVLEPTTELADRVSTDALTDIVRKIIGTPVISDIPTEEHVIERAIEVPSTEETITTTEVTTTQEATVQPVAVTEDFLHQPLVTEEVSQQPLDTPSHLEIAEHSIKEDQQPVVLQPTTELADRVSTDALTDAVHEIIATPVVSDITTDEHVVDRAVDVPSTEETITTTELTTTQEERLQPVAVTEDVLHQPLVTEEVSQQPLVTPSHVEISEHSKKEHQQPVVLEPTTELANCASTDALTDPVREAIVTPAISDVPTDEDILERVIQVPSTEEKISTTEVTTTQEETLQPVVVTEDVLHQPLVTTTGTETVEDSKKQDHQPVVLQPTTKLADRVSTDALTDAVREIIVTPVISDIPTDEHVIEPAVEVPLTDETVTTTEVTTTQEATVEPVAETEEVLQQPLITEEVSQQPLITEEVSQQPLITEEVLHQPLAMSTDTEIVDDSKKEDQQPVVLEPRTEIADRVSTDALTDAVREIIGTPVVTDIPPDVDVAERAIEIPPTEETITTTELRTTQEERLQPVAETEEILHQPLVTTTDTETVEDSKKEDHQPVVLEPTTKLADRVSTDALNDAVREIIVTPVISDMPTDEHVIERAVEVPSTEKTIITTELTTTQEETLQPVAVAEEVLHQALVTVADTEIVEDSKKDDHQPVVLEPTTELADRVSTDALTDAVREIIGTPV</sequence>
<feature type="compositionally biased region" description="Basic and acidic residues" evidence="1">
    <location>
        <begin position="1886"/>
        <end position="1897"/>
    </location>
</feature>
<feature type="compositionally biased region" description="Basic residues" evidence="1">
    <location>
        <begin position="1388"/>
        <end position="1400"/>
    </location>
</feature>
<feature type="region of interest" description="Disordered" evidence="1">
    <location>
        <begin position="1254"/>
        <end position="1294"/>
    </location>
</feature>
<reference evidence="2" key="1">
    <citation type="submission" date="2021-02" db="EMBL/GenBank/DDBJ databases">
        <authorList>
            <person name="Nowell W R."/>
        </authorList>
    </citation>
    <scope>NUCLEOTIDE SEQUENCE</scope>
</reference>
<protein>
    <submittedName>
        <fullName evidence="2">Uncharacterized protein</fullName>
    </submittedName>
</protein>
<dbReference type="Proteomes" id="UP000663824">
    <property type="component" value="Unassembled WGS sequence"/>
</dbReference>
<feature type="compositionally biased region" description="Polar residues" evidence="1">
    <location>
        <begin position="1280"/>
        <end position="1293"/>
    </location>
</feature>
<feature type="compositionally biased region" description="Polar residues" evidence="1">
    <location>
        <begin position="517"/>
        <end position="529"/>
    </location>
</feature>
<feature type="region of interest" description="Disordered" evidence="1">
    <location>
        <begin position="207"/>
        <end position="255"/>
    </location>
</feature>
<feature type="compositionally biased region" description="Basic and acidic residues" evidence="1">
    <location>
        <begin position="2145"/>
        <end position="2154"/>
    </location>
</feature>
<organism evidence="2 3">
    <name type="scientific">Rotaria magnacalcarata</name>
    <dbReference type="NCBI Taxonomy" id="392030"/>
    <lineage>
        <taxon>Eukaryota</taxon>
        <taxon>Metazoa</taxon>
        <taxon>Spiralia</taxon>
        <taxon>Gnathifera</taxon>
        <taxon>Rotifera</taxon>
        <taxon>Eurotatoria</taxon>
        <taxon>Bdelloidea</taxon>
        <taxon>Philodinida</taxon>
        <taxon>Philodinidae</taxon>
        <taxon>Rotaria</taxon>
    </lineage>
</organism>
<feature type="region of interest" description="Disordered" evidence="1">
    <location>
        <begin position="466"/>
        <end position="563"/>
    </location>
</feature>
<feature type="compositionally biased region" description="Polar residues" evidence="1">
    <location>
        <begin position="386"/>
        <end position="399"/>
    </location>
</feature>
<name>A0A816N7J9_9BILA</name>
<proteinExistence type="predicted"/>
<evidence type="ECO:0000313" key="3">
    <source>
        <dbReference type="Proteomes" id="UP000663824"/>
    </source>
</evidence>
<feature type="region of interest" description="Disordered" evidence="1">
    <location>
        <begin position="1833"/>
        <end position="1856"/>
    </location>
</feature>
<feature type="compositionally biased region" description="Polar residues" evidence="1">
    <location>
        <begin position="939"/>
        <end position="957"/>
    </location>
</feature>
<dbReference type="EMBL" id="CAJNRE010004014">
    <property type="protein sequence ID" value="CAF2031973.1"/>
    <property type="molecule type" value="Genomic_DNA"/>
</dbReference>
<comment type="caution">
    <text evidence="2">The sequence shown here is derived from an EMBL/GenBank/DDBJ whole genome shotgun (WGS) entry which is preliminary data.</text>
</comment>
<gene>
    <name evidence="2" type="ORF">MBJ925_LOCUS10016</name>
</gene>
<feature type="compositionally biased region" description="Polar residues" evidence="1">
    <location>
        <begin position="1"/>
        <end position="23"/>
    </location>
</feature>
<feature type="compositionally biased region" description="Polar residues" evidence="1">
    <location>
        <begin position="1403"/>
        <end position="1436"/>
    </location>
</feature>
<feature type="compositionally biased region" description="Basic and acidic residues" evidence="1">
    <location>
        <begin position="1118"/>
        <end position="1136"/>
    </location>
</feature>
<feature type="region of interest" description="Disordered" evidence="1">
    <location>
        <begin position="1634"/>
        <end position="1791"/>
    </location>
</feature>
<feature type="compositionally biased region" description="Basic and acidic residues" evidence="1">
    <location>
        <begin position="1145"/>
        <end position="1157"/>
    </location>
</feature>
<feature type="compositionally biased region" description="Polar residues" evidence="1">
    <location>
        <begin position="1723"/>
        <end position="1733"/>
    </location>
</feature>
<feature type="compositionally biased region" description="Polar residues" evidence="1">
    <location>
        <begin position="1944"/>
        <end position="1979"/>
    </location>
</feature>
<feature type="compositionally biased region" description="Polar residues" evidence="1">
    <location>
        <begin position="1254"/>
        <end position="1268"/>
    </location>
</feature>
<feature type="region of interest" description="Disordered" evidence="1">
    <location>
        <begin position="1383"/>
        <end position="1436"/>
    </location>
</feature>
<feature type="region of interest" description="Disordered" evidence="1">
    <location>
        <begin position="1068"/>
        <end position="1158"/>
    </location>
</feature>
<evidence type="ECO:0000313" key="2">
    <source>
        <dbReference type="EMBL" id="CAF2031973.1"/>
    </source>
</evidence>
<feature type="compositionally biased region" description="Basic and acidic residues" evidence="1">
    <location>
        <begin position="1667"/>
        <end position="1683"/>
    </location>
</feature>